<proteinExistence type="predicted"/>
<dbReference type="PANTHER" id="PTHR45766:SF5">
    <property type="entry name" value="SNF2 DOMAIN-CONTAINING PROTEIN _ HELICASE DOMAIN-CONTAINING PROTEIN _ HNH ENDONUCLEASE DOMAIN-CONTAINING PROTEIN"/>
    <property type="match status" value="1"/>
</dbReference>
<dbReference type="GO" id="GO:0006281">
    <property type="term" value="P:DNA repair"/>
    <property type="evidence" value="ECO:0007669"/>
    <property type="project" value="TreeGrafter"/>
</dbReference>
<dbReference type="EC" id="3.6.4.12" evidence="3"/>
<dbReference type="PANTHER" id="PTHR45766">
    <property type="entry name" value="DNA ANNEALING HELICASE AND ENDONUCLEASE ZRANB3 FAMILY MEMBER"/>
    <property type="match status" value="1"/>
</dbReference>
<dbReference type="GO" id="GO:0043596">
    <property type="term" value="C:nuclear replication fork"/>
    <property type="evidence" value="ECO:0007669"/>
    <property type="project" value="TreeGrafter"/>
</dbReference>
<dbReference type="PROSITE" id="PS51192">
    <property type="entry name" value="HELICASE_ATP_BIND_1"/>
    <property type="match status" value="1"/>
</dbReference>
<dbReference type="GO" id="GO:0031297">
    <property type="term" value="P:replication fork processing"/>
    <property type="evidence" value="ECO:0007669"/>
    <property type="project" value="TreeGrafter"/>
</dbReference>
<dbReference type="Gene3D" id="3.40.50.10810">
    <property type="entry name" value="Tandem AAA-ATPase domain"/>
    <property type="match status" value="1"/>
</dbReference>
<sequence length="136" mass="15646">MLEREWALLIIDESHHVRCTKKTEPGEIQAVLDVASKVKRIILLSGTPSLSRPGLLGKTKYEFAKTYCDLKYIKGIQGKFFADYSKGVRLEELNVLLKQTVMVVSHTHINHLMSTSTFHIFFLDIINYFSRSILQF</sequence>
<dbReference type="InterPro" id="IPR038718">
    <property type="entry name" value="SNF2-like_sf"/>
</dbReference>
<organism evidence="3">
    <name type="scientific">Glycine soja</name>
    <name type="common">Wild soybean</name>
    <dbReference type="NCBI Taxonomy" id="3848"/>
    <lineage>
        <taxon>Eukaryota</taxon>
        <taxon>Viridiplantae</taxon>
        <taxon>Streptophyta</taxon>
        <taxon>Embryophyta</taxon>
        <taxon>Tracheophyta</taxon>
        <taxon>Spermatophyta</taxon>
        <taxon>Magnoliopsida</taxon>
        <taxon>eudicotyledons</taxon>
        <taxon>Gunneridae</taxon>
        <taxon>Pentapetalae</taxon>
        <taxon>rosids</taxon>
        <taxon>fabids</taxon>
        <taxon>Fabales</taxon>
        <taxon>Fabaceae</taxon>
        <taxon>Papilionoideae</taxon>
        <taxon>50 kb inversion clade</taxon>
        <taxon>NPAAA clade</taxon>
        <taxon>indigoferoid/millettioid clade</taxon>
        <taxon>Phaseoleae</taxon>
        <taxon>Glycine</taxon>
        <taxon>Glycine subgen. Soja</taxon>
    </lineage>
</organism>
<gene>
    <name evidence="3" type="ORF">glysoja_041283</name>
</gene>
<dbReference type="GO" id="GO:0016787">
    <property type="term" value="F:hydrolase activity"/>
    <property type="evidence" value="ECO:0007669"/>
    <property type="project" value="UniProtKB-KW"/>
</dbReference>
<dbReference type="InterPro" id="IPR027417">
    <property type="entry name" value="P-loop_NTPase"/>
</dbReference>
<feature type="domain" description="Helicase ATP-binding" evidence="2">
    <location>
        <begin position="1"/>
        <end position="66"/>
    </location>
</feature>
<dbReference type="EMBL" id="KN667394">
    <property type="protein sequence ID" value="KHN06903.1"/>
    <property type="molecule type" value="Genomic_DNA"/>
</dbReference>
<keyword evidence="1 3" id="KW-0378">Hydrolase</keyword>
<dbReference type="InterPro" id="IPR014001">
    <property type="entry name" value="Helicase_ATP-bd"/>
</dbReference>
<evidence type="ECO:0000313" key="3">
    <source>
        <dbReference type="EMBL" id="KHN06903.1"/>
    </source>
</evidence>
<accession>A0A0B2PH26</accession>
<evidence type="ECO:0000259" key="2">
    <source>
        <dbReference type="PROSITE" id="PS51192"/>
    </source>
</evidence>
<reference evidence="3" key="1">
    <citation type="submission" date="2014-07" db="EMBL/GenBank/DDBJ databases">
        <title>Identification of a novel salt tolerance gene in wild soybean by whole-genome sequencing.</title>
        <authorList>
            <person name="Lam H.-M."/>
            <person name="Qi X."/>
            <person name="Li M.-W."/>
            <person name="Liu X."/>
            <person name="Xie M."/>
            <person name="Ni M."/>
            <person name="Xu X."/>
        </authorList>
    </citation>
    <scope>NUCLEOTIDE SEQUENCE [LARGE SCALE GENOMIC DNA]</scope>
    <source>
        <tissue evidence="3">Root</tissue>
    </source>
</reference>
<protein>
    <submittedName>
        <fullName evidence="3">SWI/SNF-related matrix-associated actin-dependent regulator of chromatin subfamily A-like protein 1</fullName>
        <ecNumber evidence="3">3.6.4.12</ecNumber>
    </submittedName>
</protein>
<dbReference type="SUPFAM" id="SSF52540">
    <property type="entry name" value="P-loop containing nucleoside triphosphate hydrolases"/>
    <property type="match status" value="1"/>
</dbReference>
<dbReference type="AlphaFoldDB" id="A0A0B2PH26"/>
<dbReference type="GO" id="GO:0004520">
    <property type="term" value="F:DNA endonuclease activity"/>
    <property type="evidence" value="ECO:0007669"/>
    <property type="project" value="TreeGrafter"/>
</dbReference>
<evidence type="ECO:0000256" key="1">
    <source>
        <dbReference type="ARBA" id="ARBA00022801"/>
    </source>
</evidence>
<dbReference type="GO" id="GO:0003678">
    <property type="term" value="F:DNA helicase activity"/>
    <property type="evidence" value="ECO:0007669"/>
    <property type="project" value="UniProtKB-EC"/>
</dbReference>
<name>A0A0B2PH26_GLYSO</name>
<dbReference type="Proteomes" id="UP000053555">
    <property type="component" value="Unassembled WGS sequence"/>
</dbReference>